<reference evidence="2" key="2">
    <citation type="submission" date="2025-08" db="UniProtKB">
        <authorList>
            <consortium name="RefSeq"/>
        </authorList>
    </citation>
    <scope>IDENTIFICATION</scope>
    <source>
        <tissue evidence="2">Leaf</tissue>
    </source>
</reference>
<reference evidence="1" key="1">
    <citation type="journal article" date="2014" name="Nat. Commun.">
        <title>The tobacco genome sequence and its comparison with those of tomato and potato.</title>
        <authorList>
            <person name="Sierro N."/>
            <person name="Battey J.N."/>
            <person name="Ouadi S."/>
            <person name="Bakaher N."/>
            <person name="Bovet L."/>
            <person name="Willig A."/>
            <person name="Goepfert S."/>
            <person name="Peitsch M.C."/>
            <person name="Ivanov N.V."/>
        </authorList>
    </citation>
    <scope>NUCLEOTIDE SEQUENCE [LARGE SCALE GENOMIC DNA]</scope>
</reference>
<evidence type="ECO:0000313" key="2">
    <source>
        <dbReference type="RefSeq" id="XP_075108914.1"/>
    </source>
</evidence>
<proteinExistence type="predicted"/>
<name>A0AC58UHG3_TOBAC</name>
<gene>
    <name evidence="2" type="primary">LOC142180747</name>
</gene>
<organism evidence="1 2">
    <name type="scientific">Nicotiana tabacum</name>
    <name type="common">Common tobacco</name>
    <dbReference type="NCBI Taxonomy" id="4097"/>
    <lineage>
        <taxon>Eukaryota</taxon>
        <taxon>Viridiplantae</taxon>
        <taxon>Streptophyta</taxon>
        <taxon>Embryophyta</taxon>
        <taxon>Tracheophyta</taxon>
        <taxon>Spermatophyta</taxon>
        <taxon>Magnoliopsida</taxon>
        <taxon>eudicotyledons</taxon>
        <taxon>Gunneridae</taxon>
        <taxon>Pentapetalae</taxon>
        <taxon>asterids</taxon>
        <taxon>lamiids</taxon>
        <taxon>Solanales</taxon>
        <taxon>Solanaceae</taxon>
        <taxon>Nicotianoideae</taxon>
        <taxon>Nicotianeae</taxon>
        <taxon>Nicotiana</taxon>
    </lineage>
</organism>
<sequence>MLFDNIELDDEVKEMVYHLDACAYIKWMINFEHLDRPTRPPPKLSIKEAPKLELKPLPSHLHYAYLGANETLLVVVSFKLSIFQEEKLFCVPLEYKHAIGRTMTNIRGISPMFCMHKILMEDGHKPSVEHQRRLNPVMKEEVRKEVIKWIDASIIFPIFDNCIKSGFCLFLSRFGQFLESFEGGLASSIARPSFDKCLKNLSKVFVRCEETNLVLNWEKCYFWFLEKDTPFKFDDHYLKAYEELKNRLVTAPIITAWTGGPFELMCDAIGTTIEVVLVQRKNKVFHSIYNANKTLNPTPINYTVTDKELLAVVWAFDKFRAYLVGTKVIVYIKPCNHQVVDHLPRLETRAYVDEDGEIQKRFPDERLLVVTAGAAPWHADYVNFIVSGVTSSELSPDGKRNFMNNVRLYLWDEPFLFKHCADQLVHHCAPEEMEDILHDCHASPYERHHGGYKRLQRCCKKMVQPKPNAPLMEKGKGKAIAPTKEKVDEEPEFDVIIPAPLRGTDITSIRAKEENDMTMLTGFEHNARDDSFMVM</sequence>
<accession>A0AC58UHG3</accession>
<evidence type="ECO:0000313" key="1">
    <source>
        <dbReference type="Proteomes" id="UP000790787"/>
    </source>
</evidence>
<protein>
    <submittedName>
        <fullName evidence="2">Uncharacterized protein LOC142180747</fullName>
    </submittedName>
</protein>
<keyword evidence="1" id="KW-1185">Reference proteome</keyword>
<dbReference type="RefSeq" id="XP_075108914.1">
    <property type="nucleotide sequence ID" value="XM_075252813.1"/>
</dbReference>
<dbReference type="Proteomes" id="UP000790787">
    <property type="component" value="Chromosome 5"/>
</dbReference>